<dbReference type="Proteomes" id="UP000499080">
    <property type="component" value="Unassembled WGS sequence"/>
</dbReference>
<feature type="transmembrane region" description="Helical" evidence="1">
    <location>
        <begin position="25"/>
        <end position="48"/>
    </location>
</feature>
<organism evidence="2 3">
    <name type="scientific">Araneus ventricosus</name>
    <name type="common">Orbweaver spider</name>
    <name type="synonym">Epeira ventricosa</name>
    <dbReference type="NCBI Taxonomy" id="182803"/>
    <lineage>
        <taxon>Eukaryota</taxon>
        <taxon>Metazoa</taxon>
        <taxon>Ecdysozoa</taxon>
        <taxon>Arthropoda</taxon>
        <taxon>Chelicerata</taxon>
        <taxon>Arachnida</taxon>
        <taxon>Araneae</taxon>
        <taxon>Araneomorphae</taxon>
        <taxon>Entelegynae</taxon>
        <taxon>Araneoidea</taxon>
        <taxon>Araneidae</taxon>
        <taxon>Araneus</taxon>
    </lineage>
</organism>
<sequence length="93" mass="10047">MAKQNIVSCDGCLSLVLLFRFSSSVHHLLATALSCGSLFMTVILILVFRAHRTVTSVFGTAALLTSCAMALFYPAFDLPAYFVIISTTAFCFA</sequence>
<dbReference type="AlphaFoldDB" id="A0A4Y2WG11"/>
<feature type="transmembrane region" description="Helical" evidence="1">
    <location>
        <begin position="55"/>
        <end position="76"/>
    </location>
</feature>
<evidence type="ECO:0000256" key="1">
    <source>
        <dbReference type="SAM" id="Phobius"/>
    </source>
</evidence>
<keyword evidence="1" id="KW-0472">Membrane</keyword>
<accession>A0A4Y2WG11</accession>
<proteinExistence type="predicted"/>
<dbReference type="EMBL" id="BGPR01060568">
    <property type="protein sequence ID" value="GBO36405.1"/>
    <property type="molecule type" value="Genomic_DNA"/>
</dbReference>
<evidence type="ECO:0000313" key="2">
    <source>
        <dbReference type="EMBL" id="GBO36405.1"/>
    </source>
</evidence>
<keyword evidence="3" id="KW-1185">Reference proteome</keyword>
<gene>
    <name evidence="2" type="ORF">AVEN_105697_1</name>
</gene>
<reference evidence="2 3" key="1">
    <citation type="journal article" date="2019" name="Sci. Rep.">
        <title>Orb-weaving spider Araneus ventricosus genome elucidates the spidroin gene catalogue.</title>
        <authorList>
            <person name="Kono N."/>
            <person name="Nakamura H."/>
            <person name="Ohtoshi R."/>
            <person name="Moran D.A.P."/>
            <person name="Shinohara A."/>
            <person name="Yoshida Y."/>
            <person name="Fujiwara M."/>
            <person name="Mori M."/>
            <person name="Tomita M."/>
            <person name="Arakawa K."/>
        </authorList>
    </citation>
    <scope>NUCLEOTIDE SEQUENCE [LARGE SCALE GENOMIC DNA]</scope>
</reference>
<protein>
    <submittedName>
        <fullName evidence="2">Uncharacterized protein</fullName>
    </submittedName>
</protein>
<keyword evidence="1" id="KW-0812">Transmembrane</keyword>
<name>A0A4Y2WG11_ARAVE</name>
<evidence type="ECO:0000313" key="3">
    <source>
        <dbReference type="Proteomes" id="UP000499080"/>
    </source>
</evidence>
<keyword evidence="1" id="KW-1133">Transmembrane helix</keyword>
<dbReference type="PROSITE" id="PS51257">
    <property type="entry name" value="PROKAR_LIPOPROTEIN"/>
    <property type="match status" value="1"/>
</dbReference>
<comment type="caution">
    <text evidence="2">The sequence shown here is derived from an EMBL/GenBank/DDBJ whole genome shotgun (WGS) entry which is preliminary data.</text>
</comment>